<evidence type="ECO:0000313" key="2">
    <source>
        <dbReference type="Proteomes" id="UP000638560"/>
    </source>
</evidence>
<dbReference type="Proteomes" id="UP000638560">
    <property type="component" value="Unassembled WGS sequence"/>
</dbReference>
<reference evidence="1 2" key="1">
    <citation type="submission" date="2020-11" db="EMBL/GenBank/DDBJ databases">
        <title>A novel isolate from a Black sea contaminated sediment with potential to produce alkanes: Plantactinospora alkalitolerans sp. nov.</title>
        <authorList>
            <person name="Carro L."/>
            <person name="Veyisoglu A."/>
            <person name="Guven K."/>
            <person name="Schumann P."/>
            <person name="Klenk H.-P."/>
            <person name="Sahin N."/>
        </authorList>
    </citation>
    <scope>NUCLEOTIDE SEQUENCE [LARGE SCALE GENOMIC DNA]</scope>
    <source>
        <strain evidence="1 2">S1510</strain>
    </source>
</reference>
<accession>A0ABS0GZA4</accession>
<name>A0ABS0GZA4_9ACTN</name>
<gene>
    <name evidence="1" type="ORF">I0C86_20965</name>
</gene>
<protein>
    <submittedName>
        <fullName evidence="1">Uncharacterized protein</fullName>
    </submittedName>
</protein>
<dbReference type="RefSeq" id="WP_196202971.1">
    <property type="nucleotide sequence ID" value="NZ_JADPUN010000196.1"/>
</dbReference>
<dbReference type="EMBL" id="JADPUN010000196">
    <property type="protein sequence ID" value="MBF9131414.1"/>
    <property type="molecule type" value="Genomic_DNA"/>
</dbReference>
<proteinExistence type="predicted"/>
<comment type="caution">
    <text evidence="1">The sequence shown here is derived from an EMBL/GenBank/DDBJ whole genome shotgun (WGS) entry which is preliminary data.</text>
</comment>
<organism evidence="1 2">
    <name type="scientific">Plantactinospora alkalitolerans</name>
    <dbReference type="NCBI Taxonomy" id="2789879"/>
    <lineage>
        <taxon>Bacteria</taxon>
        <taxon>Bacillati</taxon>
        <taxon>Actinomycetota</taxon>
        <taxon>Actinomycetes</taxon>
        <taxon>Micromonosporales</taxon>
        <taxon>Micromonosporaceae</taxon>
        <taxon>Plantactinospora</taxon>
    </lineage>
</organism>
<keyword evidence="2" id="KW-1185">Reference proteome</keyword>
<evidence type="ECO:0000313" key="1">
    <source>
        <dbReference type="EMBL" id="MBF9131414.1"/>
    </source>
</evidence>
<sequence>MSWEFMIHAYRAEHDPVRLLLDNGRALPLPGTQPWPTASQLVAALAAAGLRGQLGFEIVGLDLPRHDWEEYDHSRDLGTVYLGGDASARHPDARIGRITLYKPGESTLAATLAIRHLLGPVVVVACDDDLEDGGLLVRPDDDSTMLAEVWPWP</sequence>